<gene>
    <name evidence="2" type="primary">LOC109014467</name>
</gene>
<organism evidence="1 2">
    <name type="scientific">Juglans regia</name>
    <name type="common">English walnut</name>
    <dbReference type="NCBI Taxonomy" id="51240"/>
    <lineage>
        <taxon>Eukaryota</taxon>
        <taxon>Viridiplantae</taxon>
        <taxon>Streptophyta</taxon>
        <taxon>Embryophyta</taxon>
        <taxon>Tracheophyta</taxon>
        <taxon>Spermatophyta</taxon>
        <taxon>Magnoliopsida</taxon>
        <taxon>eudicotyledons</taxon>
        <taxon>Gunneridae</taxon>
        <taxon>Pentapetalae</taxon>
        <taxon>rosids</taxon>
        <taxon>fabids</taxon>
        <taxon>Fagales</taxon>
        <taxon>Juglandaceae</taxon>
        <taxon>Juglans</taxon>
    </lineage>
</organism>
<dbReference type="OrthoDB" id="1906820at2759"/>
<dbReference type="InterPro" id="IPR002156">
    <property type="entry name" value="RNaseH_domain"/>
</dbReference>
<dbReference type="PANTHER" id="PTHR47074">
    <property type="entry name" value="BNAC02G40300D PROTEIN"/>
    <property type="match status" value="1"/>
</dbReference>
<reference evidence="2" key="1">
    <citation type="submission" date="2025-08" db="UniProtKB">
        <authorList>
            <consortium name="RefSeq"/>
        </authorList>
    </citation>
    <scope>IDENTIFICATION</scope>
    <source>
        <tissue evidence="2">Leaves</tissue>
    </source>
</reference>
<evidence type="ECO:0000313" key="2">
    <source>
        <dbReference type="RefSeq" id="XP_018852492.1"/>
    </source>
</evidence>
<dbReference type="SUPFAM" id="SSF53098">
    <property type="entry name" value="Ribonuclease H-like"/>
    <property type="match status" value="1"/>
</dbReference>
<accession>A0A2I4H8L7</accession>
<evidence type="ECO:0000313" key="1">
    <source>
        <dbReference type="Proteomes" id="UP000235220"/>
    </source>
</evidence>
<proteinExistence type="predicted"/>
<dbReference type="AlphaFoldDB" id="A0A2I4H8L7"/>
<dbReference type="PANTHER" id="PTHR47074:SF48">
    <property type="entry name" value="POLYNUCLEOTIDYL TRANSFERASE, RIBONUCLEASE H-LIKE SUPERFAMILY PROTEIN"/>
    <property type="match status" value="1"/>
</dbReference>
<dbReference type="InterPro" id="IPR052929">
    <property type="entry name" value="RNase_H-like_EbsB-rel"/>
</dbReference>
<dbReference type="Proteomes" id="UP000235220">
    <property type="component" value="Chromosome 13"/>
</dbReference>
<keyword evidence="1" id="KW-1185">Reference proteome</keyword>
<dbReference type="InterPro" id="IPR044730">
    <property type="entry name" value="RNase_H-like_dom_plant"/>
</dbReference>
<dbReference type="RefSeq" id="XP_018852492.1">
    <property type="nucleotide sequence ID" value="XM_018996947.1"/>
</dbReference>
<sequence>MPNNQISTEDFQKWLPPGENSFKANWDAACDIKHRQMGIEVIIRDEKGEVIAAYCGARGNVDQPVIAEGLALIKAMELCNDLGLNKVTFEGDSHNIVKHVYNLDEDLSCYGNIIEDSKSIFFTWSNWTIQYTHRNANTVAHNLAKAAIQSNVEKVWIEEAPTFISSYLQKDNKGFIDTVL</sequence>
<dbReference type="GO" id="GO:0004523">
    <property type="term" value="F:RNA-DNA hybrid ribonuclease activity"/>
    <property type="evidence" value="ECO:0007669"/>
    <property type="project" value="InterPro"/>
</dbReference>
<dbReference type="GeneID" id="109014467"/>
<dbReference type="Gramene" id="Jr13_18520_p1">
    <property type="protein sequence ID" value="cds.Jr13_18520_p1"/>
    <property type="gene ID" value="Jr13_18520"/>
</dbReference>
<dbReference type="Pfam" id="PF13456">
    <property type="entry name" value="RVT_3"/>
    <property type="match status" value="1"/>
</dbReference>
<protein>
    <submittedName>
        <fullName evidence="2">Uncharacterized protein LOC109014467</fullName>
    </submittedName>
</protein>
<dbReference type="InterPro" id="IPR012337">
    <property type="entry name" value="RNaseH-like_sf"/>
</dbReference>
<dbReference type="KEGG" id="jre:109014467"/>
<dbReference type="Gene3D" id="3.30.420.10">
    <property type="entry name" value="Ribonuclease H-like superfamily/Ribonuclease H"/>
    <property type="match status" value="1"/>
</dbReference>
<dbReference type="InterPro" id="IPR036397">
    <property type="entry name" value="RNaseH_sf"/>
</dbReference>
<dbReference type="CDD" id="cd06222">
    <property type="entry name" value="RNase_H_like"/>
    <property type="match status" value="1"/>
</dbReference>
<name>A0A2I4H8L7_JUGRE</name>
<dbReference type="GO" id="GO:0003676">
    <property type="term" value="F:nucleic acid binding"/>
    <property type="evidence" value="ECO:0007669"/>
    <property type="project" value="InterPro"/>
</dbReference>